<sequence length="351" mass="40568">MRKYFFSILLIGLGCYACHTDNQPPYYEGTFQTVSEIARQQNKPIWMILGGGKQCKACEQLLENMTEDNIFQDYRKDYIFYRCNVEHPANTFLKYIFIMESIPNSYILSPEGKMISFYAGRLKATEIRQLLEAAQAGHPLYPPRHSQFKSEPKTLLQLQNLLLTAYTAYRESGEDPTKLDRIQALVQESIDMEPYFYNLYLASKICQKLNDPIRAEQYAEEALHICPNGFQTIIYRPLIAELQQLYSTGDSLQAHARITFEQQQLQLRDGTADRYTFRFKNTGSQPLLLKHVSSSCSCAKPIWSRHPILPGEKGEIIIHYHPDENKAFNKTFWVVSNAVNKLEQLTLKGNH</sequence>
<evidence type="ECO:0000313" key="2">
    <source>
        <dbReference type="Proteomes" id="UP001212263"/>
    </source>
</evidence>
<dbReference type="PROSITE" id="PS51257">
    <property type="entry name" value="PROKAR_LIPOPROTEIN"/>
    <property type="match status" value="1"/>
</dbReference>
<dbReference type="Gene3D" id="2.60.40.10">
    <property type="entry name" value="Immunoglobulins"/>
    <property type="match status" value="1"/>
</dbReference>
<dbReference type="EMBL" id="JAQMRD010000003">
    <property type="protein sequence ID" value="MDB9221992.1"/>
    <property type="molecule type" value="Genomic_DNA"/>
</dbReference>
<dbReference type="Pfam" id="PF07610">
    <property type="entry name" value="DUF1573"/>
    <property type="match status" value="1"/>
</dbReference>
<dbReference type="InterPro" id="IPR036249">
    <property type="entry name" value="Thioredoxin-like_sf"/>
</dbReference>
<evidence type="ECO:0000313" key="1">
    <source>
        <dbReference type="EMBL" id="MDB9221992.1"/>
    </source>
</evidence>
<protein>
    <submittedName>
        <fullName evidence="1">DUF1573 domain-containing protein</fullName>
    </submittedName>
</protein>
<dbReference type="InterPro" id="IPR013783">
    <property type="entry name" value="Ig-like_fold"/>
</dbReference>
<dbReference type="Gene3D" id="3.40.30.10">
    <property type="entry name" value="Glutaredoxin"/>
    <property type="match status" value="1"/>
</dbReference>
<dbReference type="PANTHER" id="PTHR37833">
    <property type="entry name" value="LIPOPROTEIN-RELATED"/>
    <property type="match status" value="1"/>
</dbReference>
<dbReference type="RefSeq" id="WP_272053870.1">
    <property type="nucleotide sequence ID" value="NZ_JAQMRB010000001.1"/>
</dbReference>
<reference evidence="1" key="1">
    <citation type="submission" date="2023-01" db="EMBL/GenBank/DDBJ databases">
        <title>Human gut microbiome strain richness.</title>
        <authorList>
            <person name="Chen-Liaw A."/>
        </authorList>
    </citation>
    <scope>NUCLEOTIDE SEQUENCE</scope>
    <source>
        <strain evidence="1">RTP21484st1_B7_RTP21484_190118</strain>
    </source>
</reference>
<dbReference type="PANTHER" id="PTHR37833:SF1">
    <property type="entry name" value="SIGNAL PEPTIDE PROTEIN"/>
    <property type="match status" value="1"/>
</dbReference>
<dbReference type="InterPro" id="IPR011467">
    <property type="entry name" value="DUF1573"/>
</dbReference>
<dbReference type="SUPFAM" id="SSF52833">
    <property type="entry name" value="Thioredoxin-like"/>
    <property type="match status" value="1"/>
</dbReference>
<dbReference type="Proteomes" id="UP001212263">
    <property type="component" value="Unassembled WGS sequence"/>
</dbReference>
<proteinExistence type="predicted"/>
<comment type="caution">
    <text evidence="1">The sequence shown here is derived from an EMBL/GenBank/DDBJ whole genome shotgun (WGS) entry which is preliminary data.</text>
</comment>
<name>A0AAW6FGA2_9BACT</name>
<accession>A0AAW6FGA2</accession>
<dbReference type="AlphaFoldDB" id="A0AAW6FGA2"/>
<gene>
    <name evidence="1" type="ORF">PN645_03105</name>
</gene>
<organism evidence="1 2">
    <name type="scientific">Odoribacter splanchnicus</name>
    <dbReference type="NCBI Taxonomy" id="28118"/>
    <lineage>
        <taxon>Bacteria</taxon>
        <taxon>Pseudomonadati</taxon>
        <taxon>Bacteroidota</taxon>
        <taxon>Bacteroidia</taxon>
        <taxon>Bacteroidales</taxon>
        <taxon>Odoribacteraceae</taxon>
        <taxon>Odoribacter</taxon>
    </lineage>
</organism>